<dbReference type="InterPro" id="IPR006016">
    <property type="entry name" value="UspA"/>
</dbReference>
<dbReference type="Gene3D" id="3.40.50.620">
    <property type="entry name" value="HUPs"/>
    <property type="match status" value="2"/>
</dbReference>
<evidence type="ECO:0000259" key="3">
    <source>
        <dbReference type="Pfam" id="PF00582"/>
    </source>
</evidence>
<dbReference type="PANTHER" id="PTHR46553">
    <property type="entry name" value="ADENINE NUCLEOTIDE ALPHA HYDROLASES-LIKE SUPERFAMILY PROTEIN"/>
    <property type="match status" value="1"/>
</dbReference>
<dbReference type="PANTHER" id="PTHR46553:SF3">
    <property type="entry name" value="ADENINE NUCLEOTIDE ALPHA HYDROLASES-LIKE SUPERFAMILY PROTEIN"/>
    <property type="match status" value="1"/>
</dbReference>
<dbReference type="PRINTS" id="PR01438">
    <property type="entry name" value="UNVRSLSTRESS"/>
</dbReference>
<dbReference type="EMBL" id="VUJV01000005">
    <property type="protein sequence ID" value="KAA1417806.1"/>
    <property type="molecule type" value="Genomic_DNA"/>
</dbReference>
<comment type="similarity">
    <text evidence="1">Belongs to the universal stress protein A family.</text>
</comment>
<reference evidence="4 5" key="1">
    <citation type="submission" date="2019-09" db="EMBL/GenBank/DDBJ databases">
        <title>Nocardioides panacisoli sp. nov., isolated from the soil of a ginseng field.</title>
        <authorList>
            <person name="Cho C."/>
        </authorList>
    </citation>
    <scope>NUCLEOTIDE SEQUENCE [LARGE SCALE GENOMIC DNA]</scope>
    <source>
        <strain evidence="4 5">BN130099</strain>
    </source>
</reference>
<feature type="compositionally biased region" description="Pro residues" evidence="2">
    <location>
        <begin position="28"/>
        <end position="41"/>
    </location>
</feature>
<evidence type="ECO:0000256" key="2">
    <source>
        <dbReference type="SAM" id="MobiDB-lite"/>
    </source>
</evidence>
<gene>
    <name evidence="4" type="ORF">F0U44_16100</name>
</gene>
<reference evidence="4 5" key="2">
    <citation type="submission" date="2019-09" db="EMBL/GenBank/DDBJ databases">
        <authorList>
            <person name="Jin C."/>
        </authorList>
    </citation>
    <scope>NUCLEOTIDE SEQUENCE [LARGE SCALE GENOMIC DNA]</scope>
    <source>
        <strain evidence="4 5">BN130099</strain>
    </source>
</reference>
<evidence type="ECO:0000313" key="5">
    <source>
        <dbReference type="Proteomes" id="UP000325003"/>
    </source>
</evidence>
<comment type="caution">
    <text evidence="4">The sequence shown here is derived from an EMBL/GenBank/DDBJ whole genome shotgun (WGS) entry which is preliminary data.</text>
</comment>
<evidence type="ECO:0000313" key="4">
    <source>
        <dbReference type="EMBL" id="KAA1417806.1"/>
    </source>
</evidence>
<feature type="region of interest" description="Disordered" evidence="2">
    <location>
        <begin position="1"/>
        <end position="44"/>
    </location>
</feature>
<dbReference type="CDD" id="cd23659">
    <property type="entry name" value="USP_At3g01520-like"/>
    <property type="match status" value="1"/>
</dbReference>
<name>A0A5B1LBJ1_9ACTN</name>
<feature type="compositionally biased region" description="Low complexity" evidence="2">
    <location>
        <begin position="1"/>
        <end position="21"/>
    </location>
</feature>
<evidence type="ECO:0000256" key="1">
    <source>
        <dbReference type="ARBA" id="ARBA00008791"/>
    </source>
</evidence>
<dbReference type="Pfam" id="PF00582">
    <property type="entry name" value="Usp"/>
    <property type="match status" value="2"/>
</dbReference>
<keyword evidence="5" id="KW-1185">Reference proteome</keyword>
<dbReference type="Proteomes" id="UP000325003">
    <property type="component" value="Unassembled WGS sequence"/>
</dbReference>
<dbReference type="AlphaFoldDB" id="A0A5B1LBJ1"/>
<protein>
    <recommendedName>
        <fullName evidence="3">UspA domain-containing protein</fullName>
    </recommendedName>
</protein>
<accession>A0A5B1LBJ1</accession>
<dbReference type="SUPFAM" id="SSF52402">
    <property type="entry name" value="Adenine nucleotide alpha hydrolases-like"/>
    <property type="match status" value="2"/>
</dbReference>
<feature type="domain" description="UspA" evidence="3">
    <location>
        <begin position="205"/>
        <end position="325"/>
    </location>
</feature>
<organism evidence="4 5">
    <name type="scientific">Nocardioides humilatus</name>
    <dbReference type="NCBI Taxonomy" id="2607660"/>
    <lineage>
        <taxon>Bacteria</taxon>
        <taxon>Bacillati</taxon>
        <taxon>Actinomycetota</taxon>
        <taxon>Actinomycetes</taxon>
        <taxon>Propionibacteriales</taxon>
        <taxon>Nocardioidaceae</taxon>
        <taxon>Nocardioides</taxon>
    </lineage>
</organism>
<dbReference type="InterPro" id="IPR014729">
    <property type="entry name" value="Rossmann-like_a/b/a_fold"/>
</dbReference>
<dbReference type="InterPro" id="IPR006015">
    <property type="entry name" value="Universal_stress_UspA"/>
</dbReference>
<feature type="domain" description="UspA" evidence="3">
    <location>
        <begin position="57"/>
        <end position="194"/>
    </location>
</feature>
<proteinExistence type="inferred from homology"/>
<sequence>MAGDRAQPAPADATPAAGRGPSALGAEGPPPWGTLPVPRPQPGEQAQAMTKIQPGSIVVGADGSPEADRAVQWAAEQAAFERRPLVVLSACVEAPALVAASMGAAYACSTDDLFVAAQSTASAAAELAIHHRSGLPVETLAVMTDPRIALIEAAESAHLVVLGSRGHGPITSKLLGSVGATVMKRAACPVVVCRPGTELRVKRGVIVGADATAESLPIIDFAFRQASLRSQPLTILHTYLDETYEHASRIAVAESIAGFREHYPEVAVAAHTTQGFAAAALSAIADRHDLVVIGRHPIDSVARHIVGAISTAVLERAHTTIAIVPEAATALAR</sequence>